<evidence type="ECO:0000313" key="1">
    <source>
        <dbReference type="EMBL" id="MXP32293.1"/>
    </source>
</evidence>
<dbReference type="AlphaFoldDB" id="A0A845AT19"/>
<organism evidence="1 2">
    <name type="scientific">Parerythrobacter jejuensis</name>
    <dbReference type="NCBI Taxonomy" id="795812"/>
    <lineage>
        <taxon>Bacteria</taxon>
        <taxon>Pseudomonadati</taxon>
        <taxon>Pseudomonadota</taxon>
        <taxon>Alphaproteobacteria</taxon>
        <taxon>Sphingomonadales</taxon>
        <taxon>Erythrobacteraceae</taxon>
        <taxon>Parerythrobacter</taxon>
    </lineage>
</organism>
<proteinExistence type="predicted"/>
<reference evidence="1 2" key="1">
    <citation type="submission" date="2019-12" db="EMBL/GenBank/DDBJ databases">
        <title>Genomic-based taxomic classification of the family Erythrobacteraceae.</title>
        <authorList>
            <person name="Xu L."/>
        </authorList>
    </citation>
    <scope>NUCLEOTIDE SEQUENCE [LARGE SCALE GENOMIC DNA]</scope>
    <source>
        <strain evidence="1 2">JCM 16677</strain>
    </source>
</reference>
<sequence>MMQPAPPAGGQRSDALLQMAAELERKLAEVDAMGVHLAAADIDSAIARLRFAARS</sequence>
<dbReference type="Proteomes" id="UP000446786">
    <property type="component" value="Unassembled WGS sequence"/>
</dbReference>
<accession>A0A845AT19</accession>
<evidence type="ECO:0000313" key="2">
    <source>
        <dbReference type="Proteomes" id="UP000446786"/>
    </source>
</evidence>
<keyword evidence="2" id="KW-1185">Reference proteome</keyword>
<dbReference type="EMBL" id="WTYE01000001">
    <property type="protein sequence ID" value="MXP32293.1"/>
    <property type="molecule type" value="Genomic_DNA"/>
</dbReference>
<dbReference type="RefSeq" id="WP_160779643.1">
    <property type="nucleotide sequence ID" value="NZ_BAAAZF010000001.1"/>
</dbReference>
<comment type="caution">
    <text evidence="1">The sequence shown here is derived from an EMBL/GenBank/DDBJ whole genome shotgun (WGS) entry which is preliminary data.</text>
</comment>
<gene>
    <name evidence="1" type="ORF">GRI94_10735</name>
</gene>
<name>A0A845AT19_9SPHN</name>
<protein>
    <submittedName>
        <fullName evidence="1">Uncharacterized protein</fullName>
    </submittedName>
</protein>